<proteinExistence type="predicted"/>
<keyword evidence="3" id="KW-1185">Reference proteome</keyword>
<dbReference type="InterPro" id="IPR016181">
    <property type="entry name" value="Acyl_CoA_acyltransferase"/>
</dbReference>
<dbReference type="AlphaFoldDB" id="A0A3A8J939"/>
<organism evidence="2 3">
    <name type="scientific">Corallococcus terminator</name>
    <dbReference type="NCBI Taxonomy" id="2316733"/>
    <lineage>
        <taxon>Bacteria</taxon>
        <taxon>Pseudomonadati</taxon>
        <taxon>Myxococcota</taxon>
        <taxon>Myxococcia</taxon>
        <taxon>Myxococcales</taxon>
        <taxon>Cystobacterineae</taxon>
        <taxon>Myxococcaceae</taxon>
        <taxon>Corallococcus</taxon>
    </lineage>
</organism>
<protein>
    <submittedName>
        <fullName evidence="2">GNAT family N-acetyltransferase</fullName>
    </submittedName>
</protein>
<dbReference type="Proteomes" id="UP000268094">
    <property type="component" value="Unassembled WGS sequence"/>
</dbReference>
<dbReference type="Pfam" id="PF13480">
    <property type="entry name" value="Acetyltransf_6"/>
    <property type="match status" value="1"/>
</dbReference>
<reference evidence="3" key="1">
    <citation type="submission" date="2018-09" db="EMBL/GenBank/DDBJ databases">
        <authorList>
            <person name="Livingstone P.G."/>
            <person name="Whitworth D.E."/>
        </authorList>
    </citation>
    <scope>NUCLEOTIDE SEQUENCE [LARGE SCALE GENOMIC DNA]</scope>
    <source>
        <strain evidence="3">CA054A</strain>
    </source>
</reference>
<evidence type="ECO:0000259" key="1">
    <source>
        <dbReference type="Pfam" id="PF13480"/>
    </source>
</evidence>
<dbReference type="Gene3D" id="3.40.630.30">
    <property type="match status" value="1"/>
</dbReference>
<accession>A0A3A8J939</accession>
<dbReference type="SUPFAM" id="SSF55729">
    <property type="entry name" value="Acyl-CoA N-acyltransferases (Nat)"/>
    <property type="match status" value="1"/>
</dbReference>
<sequence length="372" mass="42155">MEARNLRADPHVVEVNDRAAFMSLDAEWNQLVESTSNELFYRHEFLRLWLDNFAAGGRMRVLLLRGPDGELTAALPLVEERTSMYGVPVRQLTSAANAHSCRFDLLARDAEVAADAFLTHLKQTGGWDVLRLTDVPDGGVGFRLLAEAKRRGMPVGEWESLQSPYVPLPATKDAYFASLPSKFKANCRRRRRKLEEKGKVTFECVSGGLDLEGSLEEGLLLEQSGWKGQNGTAMAQDGKTRGFYTELARDSAYRGRLALYFLRLDGRAVAFQYGLEYGKRYFLLKPGYDESLKECSPGQLLTEEVLGACLDRGLTEFDFLGPDMVWKRDWTNQVRKHTWLYVFNDTTFGRALCATKFRWVPAAKEAVARWKR</sequence>
<feature type="domain" description="BioF2-like acetyltransferase" evidence="1">
    <location>
        <begin position="181"/>
        <end position="328"/>
    </location>
</feature>
<comment type="caution">
    <text evidence="2">The sequence shown here is derived from an EMBL/GenBank/DDBJ whole genome shotgun (WGS) entry which is preliminary data.</text>
</comment>
<dbReference type="GO" id="GO:0016740">
    <property type="term" value="F:transferase activity"/>
    <property type="evidence" value="ECO:0007669"/>
    <property type="project" value="UniProtKB-KW"/>
</dbReference>
<gene>
    <name evidence="2" type="ORF">D7V88_07655</name>
</gene>
<evidence type="ECO:0000313" key="3">
    <source>
        <dbReference type="Proteomes" id="UP000268094"/>
    </source>
</evidence>
<name>A0A3A8J939_9BACT</name>
<dbReference type="RefSeq" id="WP_120539946.1">
    <property type="nucleotide sequence ID" value="NZ_RAVZ01000034.1"/>
</dbReference>
<dbReference type="InterPro" id="IPR038740">
    <property type="entry name" value="BioF2-like_GNAT_dom"/>
</dbReference>
<keyword evidence="2" id="KW-0808">Transferase</keyword>
<evidence type="ECO:0000313" key="2">
    <source>
        <dbReference type="EMBL" id="RKG91995.1"/>
    </source>
</evidence>
<dbReference type="EMBL" id="RAVZ01000034">
    <property type="protein sequence ID" value="RKG91995.1"/>
    <property type="molecule type" value="Genomic_DNA"/>
</dbReference>
<dbReference type="OrthoDB" id="213519at2"/>